<evidence type="ECO:0000259" key="9">
    <source>
        <dbReference type="PROSITE" id="PS50109"/>
    </source>
</evidence>
<dbReference type="SUPFAM" id="SSF47384">
    <property type="entry name" value="Homodimeric domain of signal transducing histidine kinase"/>
    <property type="match status" value="1"/>
</dbReference>
<dbReference type="GO" id="GO:0000156">
    <property type="term" value="F:phosphorelay response regulator activity"/>
    <property type="evidence" value="ECO:0007669"/>
    <property type="project" value="TreeGrafter"/>
</dbReference>
<dbReference type="InterPro" id="IPR036890">
    <property type="entry name" value="HATPase_C_sf"/>
</dbReference>
<evidence type="ECO:0000256" key="6">
    <source>
        <dbReference type="ARBA" id="ARBA00022777"/>
    </source>
</evidence>
<dbReference type="EC" id="2.7.13.3" evidence="2"/>
<keyword evidence="4" id="KW-0808">Transferase</keyword>
<comment type="caution">
    <text evidence="10">The sequence shown here is derived from an EMBL/GenBank/DDBJ whole genome shotgun (WGS) entry which is preliminary data.</text>
</comment>
<evidence type="ECO:0000256" key="4">
    <source>
        <dbReference type="ARBA" id="ARBA00022679"/>
    </source>
</evidence>
<dbReference type="SMART" id="SM00387">
    <property type="entry name" value="HATPase_c"/>
    <property type="match status" value="1"/>
</dbReference>
<dbReference type="SUPFAM" id="SSF55874">
    <property type="entry name" value="ATPase domain of HSP90 chaperone/DNA topoisomerase II/histidine kinase"/>
    <property type="match status" value="1"/>
</dbReference>
<evidence type="ECO:0000256" key="5">
    <source>
        <dbReference type="ARBA" id="ARBA00022741"/>
    </source>
</evidence>
<dbReference type="GO" id="GO:0007234">
    <property type="term" value="P:osmosensory signaling via phosphorelay pathway"/>
    <property type="evidence" value="ECO:0007669"/>
    <property type="project" value="TreeGrafter"/>
</dbReference>
<dbReference type="AlphaFoldDB" id="A0A0R3C7R6"/>
<dbReference type="InterPro" id="IPR036097">
    <property type="entry name" value="HisK_dim/P_sf"/>
</dbReference>
<keyword evidence="8" id="KW-0902">Two-component regulatory system</keyword>
<dbReference type="Proteomes" id="UP000051380">
    <property type="component" value="Unassembled WGS sequence"/>
</dbReference>
<accession>A0A0R3C7R6</accession>
<evidence type="ECO:0000256" key="1">
    <source>
        <dbReference type="ARBA" id="ARBA00000085"/>
    </source>
</evidence>
<dbReference type="PANTHER" id="PTHR42878:SF7">
    <property type="entry name" value="SENSOR HISTIDINE KINASE GLRK"/>
    <property type="match status" value="1"/>
</dbReference>
<evidence type="ECO:0000256" key="7">
    <source>
        <dbReference type="ARBA" id="ARBA00022840"/>
    </source>
</evidence>
<dbReference type="GO" id="GO:0030295">
    <property type="term" value="F:protein kinase activator activity"/>
    <property type="evidence" value="ECO:0007669"/>
    <property type="project" value="TreeGrafter"/>
</dbReference>
<dbReference type="InterPro" id="IPR003594">
    <property type="entry name" value="HATPase_dom"/>
</dbReference>
<keyword evidence="3" id="KW-0597">Phosphoprotein</keyword>
<dbReference type="CDD" id="cd00075">
    <property type="entry name" value="HATPase"/>
    <property type="match status" value="1"/>
</dbReference>
<organism evidence="10 11">
    <name type="scientific">Bradyrhizobium yuanmingense</name>
    <dbReference type="NCBI Taxonomy" id="108015"/>
    <lineage>
        <taxon>Bacteria</taxon>
        <taxon>Pseudomonadati</taxon>
        <taxon>Pseudomonadota</taxon>
        <taxon>Alphaproteobacteria</taxon>
        <taxon>Hyphomicrobiales</taxon>
        <taxon>Nitrobacteraceae</taxon>
        <taxon>Bradyrhizobium</taxon>
    </lineage>
</organism>
<dbReference type="SUPFAM" id="SSF55781">
    <property type="entry name" value="GAF domain-like"/>
    <property type="match status" value="1"/>
</dbReference>
<evidence type="ECO:0000256" key="2">
    <source>
        <dbReference type="ARBA" id="ARBA00012438"/>
    </source>
</evidence>
<gene>
    <name evidence="10" type="ORF">AOQ72_20815</name>
</gene>
<dbReference type="Pfam" id="PF02518">
    <property type="entry name" value="HATPase_c"/>
    <property type="match status" value="1"/>
</dbReference>
<dbReference type="PROSITE" id="PS50109">
    <property type="entry name" value="HIS_KIN"/>
    <property type="match status" value="1"/>
</dbReference>
<sequence length="402" mass="43945">MEFERDIDRIRGIAAVSTILDVVSRTTGMGFTAVARVTEDRWITCASRDDLAFGLKPGDELKVESTICHEIRQSREAVIIDNVSEDSGYCNHHTPAQYGFQSYISVPIILPDGSFFGTLCAIDPKPRKLNTPEVVGMFKLFAELIAAHLDAAERMELTENKLAAERKNAELREQFIAVLGHDLRNPLASIQGGLRLLEKKVDQEGKNWIALLHGSVNRMAGLIDNVMDFARSRLGSGMQLRSQRQDLQPIIMQIVSEFERVHSDRRILSDVDAPAAVNVDAGRLSQMFSNLLGNAITYGAPDEPISIIARSSGAGFKIQVINKGPPIPAQAMPHLFTAFHRGDVLPNQKGLGLGLYISQEIARAHGGQISATSTDNSTIFTATFAAPTNRSDEIAATLVAKE</sequence>
<evidence type="ECO:0000313" key="11">
    <source>
        <dbReference type="Proteomes" id="UP000051380"/>
    </source>
</evidence>
<dbReference type="RefSeq" id="WP_057027899.1">
    <property type="nucleotide sequence ID" value="NZ_LJYF01000029.1"/>
</dbReference>
<evidence type="ECO:0000256" key="8">
    <source>
        <dbReference type="ARBA" id="ARBA00023012"/>
    </source>
</evidence>
<dbReference type="PRINTS" id="PR00344">
    <property type="entry name" value="BCTRLSENSOR"/>
</dbReference>
<protein>
    <recommendedName>
        <fullName evidence="2">histidine kinase</fullName>
        <ecNumber evidence="2">2.7.13.3</ecNumber>
    </recommendedName>
</protein>
<dbReference type="InterPro" id="IPR003018">
    <property type="entry name" value="GAF"/>
</dbReference>
<dbReference type="EMBL" id="LJYF01000029">
    <property type="protein sequence ID" value="KRP93749.1"/>
    <property type="molecule type" value="Genomic_DNA"/>
</dbReference>
<dbReference type="Gene3D" id="3.30.565.10">
    <property type="entry name" value="Histidine kinase-like ATPase, C-terminal domain"/>
    <property type="match status" value="1"/>
</dbReference>
<dbReference type="InterPro" id="IPR005467">
    <property type="entry name" value="His_kinase_dom"/>
</dbReference>
<proteinExistence type="predicted"/>
<dbReference type="InterPro" id="IPR004358">
    <property type="entry name" value="Sig_transdc_His_kin-like_C"/>
</dbReference>
<keyword evidence="6 10" id="KW-0418">Kinase</keyword>
<dbReference type="GO" id="GO:0005524">
    <property type="term" value="F:ATP binding"/>
    <property type="evidence" value="ECO:0007669"/>
    <property type="project" value="UniProtKB-KW"/>
</dbReference>
<keyword evidence="7" id="KW-0067">ATP-binding</keyword>
<dbReference type="CDD" id="cd00082">
    <property type="entry name" value="HisKA"/>
    <property type="match status" value="1"/>
</dbReference>
<evidence type="ECO:0000256" key="3">
    <source>
        <dbReference type="ARBA" id="ARBA00022553"/>
    </source>
</evidence>
<dbReference type="GO" id="GO:0000155">
    <property type="term" value="F:phosphorelay sensor kinase activity"/>
    <property type="evidence" value="ECO:0007669"/>
    <property type="project" value="InterPro"/>
</dbReference>
<keyword evidence="5" id="KW-0547">Nucleotide-binding</keyword>
<dbReference type="SMART" id="SM00065">
    <property type="entry name" value="GAF"/>
    <property type="match status" value="1"/>
</dbReference>
<comment type="catalytic activity">
    <reaction evidence="1">
        <text>ATP + protein L-histidine = ADP + protein N-phospho-L-histidine.</text>
        <dbReference type="EC" id="2.7.13.3"/>
    </reaction>
</comment>
<name>A0A0R3C7R6_9BRAD</name>
<dbReference type="OrthoDB" id="9795133at2"/>
<dbReference type="Pfam" id="PF00512">
    <property type="entry name" value="HisKA"/>
    <property type="match status" value="1"/>
</dbReference>
<dbReference type="PANTHER" id="PTHR42878">
    <property type="entry name" value="TWO-COMPONENT HISTIDINE KINASE"/>
    <property type="match status" value="1"/>
</dbReference>
<dbReference type="InterPro" id="IPR003661">
    <property type="entry name" value="HisK_dim/P_dom"/>
</dbReference>
<feature type="domain" description="Histidine kinase" evidence="9">
    <location>
        <begin position="178"/>
        <end position="388"/>
    </location>
</feature>
<evidence type="ECO:0000313" key="10">
    <source>
        <dbReference type="EMBL" id="KRP93749.1"/>
    </source>
</evidence>
<dbReference type="SMART" id="SM00388">
    <property type="entry name" value="HisKA"/>
    <property type="match status" value="1"/>
</dbReference>
<dbReference type="Gene3D" id="1.10.287.130">
    <property type="match status" value="1"/>
</dbReference>
<dbReference type="InterPro" id="IPR050351">
    <property type="entry name" value="BphY/WalK/GraS-like"/>
</dbReference>
<dbReference type="Gene3D" id="3.30.450.40">
    <property type="match status" value="1"/>
</dbReference>
<reference evidence="10 11" key="1">
    <citation type="submission" date="2015-09" db="EMBL/GenBank/DDBJ databases">
        <title>Draft Genome Sequence of the Strain BR 3267 (Bradyrhizobium yuanmingense) recommended as inoculant for cowpea in Brazil.</title>
        <authorList>
            <person name="Simoes-Araujo J.L."/>
            <person name="Zilli J.E."/>
        </authorList>
    </citation>
    <scope>NUCLEOTIDE SEQUENCE [LARGE SCALE GENOMIC DNA]</scope>
    <source>
        <strain evidence="10 11">BR3267</strain>
    </source>
</reference>
<dbReference type="InterPro" id="IPR029016">
    <property type="entry name" value="GAF-like_dom_sf"/>
</dbReference>
<dbReference type="Pfam" id="PF01590">
    <property type="entry name" value="GAF"/>
    <property type="match status" value="1"/>
</dbReference>